<feature type="non-terminal residue" evidence="2">
    <location>
        <position position="35"/>
    </location>
</feature>
<feature type="non-terminal residue" evidence="2">
    <location>
        <position position="1"/>
    </location>
</feature>
<organism evidence="2">
    <name type="scientific">uncultured Chloroflexia bacterium</name>
    <dbReference type="NCBI Taxonomy" id="1672391"/>
    <lineage>
        <taxon>Bacteria</taxon>
        <taxon>Bacillati</taxon>
        <taxon>Chloroflexota</taxon>
        <taxon>Chloroflexia</taxon>
        <taxon>environmental samples</taxon>
    </lineage>
</organism>
<dbReference type="AlphaFoldDB" id="A0A6J4J958"/>
<evidence type="ECO:0000256" key="1">
    <source>
        <dbReference type="SAM" id="MobiDB-lite"/>
    </source>
</evidence>
<evidence type="ECO:0000313" key="2">
    <source>
        <dbReference type="EMBL" id="CAA9271808.1"/>
    </source>
</evidence>
<accession>A0A6J4J958</accession>
<sequence length="35" mass="3674">ELVVLPLPKQAPAVPADHRFPGAGAPSRRQGPKCI</sequence>
<gene>
    <name evidence="2" type="ORF">AVDCRST_MAG93-2668</name>
</gene>
<proteinExistence type="predicted"/>
<feature type="region of interest" description="Disordered" evidence="1">
    <location>
        <begin position="1"/>
        <end position="35"/>
    </location>
</feature>
<reference evidence="2" key="1">
    <citation type="submission" date="2020-02" db="EMBL/GenBank/DDBJ databases">
        <authorList>
            <person name="Meier V. D."/>
        </authorList>
    </citation>
    <scope>NUCLEOTIDE SEQUENCE</scope>
    <source>
        <strain evidence="2">AVDCRST_MAG93</strain>
    </source>
</reference>
<protein>
    <submittedName>
        <fullName evidence="2">Uncharacterized protein</fullName>
    </submittedName>
</protein>
<name>A0A6J4J958_9CHLR</name>
<dbReference type="EMBL" id="CADCTR010000911">
    <property type="protein sequence ID" value="CAA9271808.1"/>
    <property type="molecule type" value="Genomic_DNA"/>
</dbReference>